<dbReference type="PANTHER" id="PTHR35368:SF1">
    <property type="entry name" value="HYDROPEROXIDE REDUCTASE"/>
    <property type="match status" value="1"/>
</dbReference>
<proteinExistence type="predicted"/>
<evidence type="ECO:0000313" key="1">
    <source>
        <dbReference type="EMBL" id="AEB11336.1"/>
    </source>
</evidence>
<dbReference type="STRING" id="869210.Marky_0586"/>
<sequence>MPATVTVEVRQVGPATSEGRVRTHTVRIDRPLEKGGADQGPMGGELLLLALRGCFMSSLLAAIRAREAAVTNARVEVVGTLAEAPPRFSAIELRVHADHADRALMEKLVQISERACIVANTLRDAVALSVRLV</sequence>
<dbReference type="eggNOG" id="COG1765">
    <property type="taxonomic scope" value="Bacteria"/>
</dbReference>
<accession>F2NNW2</accession>
<dbReference type="InterPro" id="IPR052924">
    <property type="entry name" value="OsmC/Ohr_hydroprdx_reductase"/>
</dbReference>
<organism evidence="1 2">
    <name type="scientific">Marinithermus hydrothermalis (strain DSM 14884 / JCM 11576 / T1)</name>
    <dbReference type="NCBI Taxonomy" id="869210"/>
    <lineage>
        <taxon>Bacteria</taxon>
        <taxon>Thermotogati</taxon>
        <taxon>Deinococcota</taxon>
        <taxon>Deinococci</taxon>
        <taxon>Thermales</taxon>
        <taxon>Thermaceae</taxon>
        <taxon>Marinithermus</taxon>
    </lineage>
</organism>
<dbReference type="InterPro" id="IPR036102">
    <property type="entry name" value="OsmC/Ohrsf"/>
</dbReference>
<dbReference type="Gene3D" id="3.30.300.20">
    <property type="match status" value="1"/>
</dbReference>
<protein>
    <submittedName>
        <fullName evidence="1">OsmC family protein</fullName>
    </submittedName>
</protein>
<dbReference type="Proteomes" id="UP000007030">
    <property type="component" value="Chromosome"/>
</dbReference>
<dbReference type="EMBL" id="CP002630">
    <property type="protein sequence ID" value="AEB11336.1"/>
    <property type="molecule type" value="Genomic_DNA"/>
</dbReference>
<dbReference type="RefSeq" id="WP_013703388.1">
    <property type="nucleotide sequence ID" value="NC_015387.1"/>
</dbReference>
<gene>
    <name evidence="1" type="ordered locus">Marky_0586</name>
</gene>
<dbReference type="AlphaFoldDB" id="F2NNW2"/>
<reference evidence="1 2" key="1">
    <citation type="journal article" date="2012" name="Stand. Genomic Sci.">
        <title>Complete genome sequence of the aerobic, heterotroph Marinithermus hydrothermalis type strain (T1(T)) from a deep-sea hydrothermal vent chimney.</title>
        <authorList>
            <person name="Copeland A."/>
            <person name="Gu W."/>
            <person name="Yasawong M."/>
            <person name="Lapidus A."/>
            <person name="Lucas S."/>
            <person name="Deshpande S."/>
            <person name="Pagani I."/>
            <person name="Tapia R."/>
            <person name="Cheng J.F."/>
            <person name="Goodwin L.A."/>
            <person name="Pitluck S."/>
            <person name="Liolios K."/>
            <person name="Ivanova N."/>
            <person name="Mavromatis K."/>
            <person name="Mikhailova N."/>
            <person name="Pati A."/>
            <person name="Chen A."/>
            <person name="Palaniappan K."/>
            <person name="Land M."/>
            <person name="Pan C."/>
            <person name="Brambilla E.M."/>
            <person name="Rohde M."/>
            <person name="Tindall B.J."/>
            <person name="Sikorski J."/>
            <person name="Goker M."/>
            <person name="Detter J.C."/>
            <person name="Bristow J."/>
            <person name="Eisen J.A."/>
            <person name="Markowitz V."/>
            <person name="Hugenholtz P."/>
            <person name="Kyrpides N.C."/>
            <person name="Klenk H.P."/>
            <person name="Woyke T."/>
        </authorList>
    </citation>
    <scope>NUCLEOTIDE SEQUENCE [LARGE SCALE GENOMIC DNA]</scope>
    <source>
        <strain evidence="2">DSM 14884 / JCM 11576 / T1</strain>
    </source>
</reference>
<dbReference type="Pfam" id="PF02566">
    <property type="entry name" value="OsmC"/>
    <property type="match status" value="1"/>
</dbReference>
<name>F2NNW2_MARHT</name>
<dbReference type="InterPro" id="IPR015946">
    <property type="entry name" value="KH_dom-like_a/b"/>
</dbReference>
<dbReference type="InterPro" id="IPR003718">
    <property type="entry name" value="OsmC/Ohr_fam"/>
</dbReference>
<dbReference type="KEGG" id="mhd:Marky_0586"/>
<dbReference type="OrthoDB" id="1162341at2"/>
<evidence type="ECO:0000313" key="2">
    <source>
        <dbReference type="Proteomes" id="UP000007030"/>
    </source>
</evidence>
<dbReference type="PANTHER" id="PTHR35368">
    <property type="entry name" value="HYDROPEROXIDE REDUCTASE"/>
    <property type="match status" value="1"/>
</dbReference>
<keyword evidence="2" id="KW-1185">Reference proteome</keyword>
<dbReference type="HOGENOM" id="CLU_1882330_0_0_0"/>
<dbReference type="SUPFAM" id="SSF82784">
    <property type="entry name" value="OsmC-like"/>
    <property type="match status" value="1"/>
</dbReference>